<organism evidence="2 3">
    <name type="scientific">Croceitalea rosinachiae</name>
    <dbReference type="NCBI Taxonomy" id="3075596"/>
    <lineage>
        <taxon>Bacteria</taxon>
        <taxon>Pseudomonadati</taxon>
        <taxon>Bacteroidota</taxon>
        <taxon>Flavobacteriia</taxon>
        <taxon>Flavobacteriales</taxon>
        <taxon>Flavobacteriaceae</taxon>
        <taxon>Croceitalea</taxon>
    </lineage>
</organism>
<sequence>MKKLFLLCCFISVFTRAQNVSQIDDEKAIIAVLDAQMNAWNNYDIESFMQGYWKSEELKFYGAGGVIKGWQSTLDRFKKSYPTKAHFGNLRFVYNDVSIINEGAYSVMGEYHLTRDVGDTNGIFMLILKKFDGEWKVIADTSAKVK</sequence>
<evidence type="ECO:0000313" key="2">
    <source>
        <dbReference type="EMBL" id="MDT0606113.1"/>
    </source>
</evidence>
<dbReference type="EMBL" id="JAVRHR010000001">
    <property type="protein sequence ID" value="MDT0606113.1"/>
    <property type="molecule type" value="Genomic_DNA"/>
</dbReference>
<dbReference type="RefSeq" id="WP_311349673.1">
    <property type="nucleotide sequence ID" value="NZ_JAVRHR010000001.1"/>
</dbReference>
<dbReference type="Gene3D" id="3.10.450.50">
    <property type="match status" value="1"/>
</dbReference>
<comment type="caution">
    <text evidence="2">The sequence shown here is derived from an EMBL/GenBank/DDBJ whole genome shotgun (WGS) entry which is preliminary data.</text>
</comment>
<keyword evidence="3" id="KW-1185">Reference proteome</keyword>
<feature type="domain" description="DUF4440" evidence="1">
    <location>
        <begin position="29"/>
        <end position="137"/>
    </location>
</feature>
<dbReference type="Proteomes" id="UP001255246">
    <property type="component" value="Unassembled WGS sequence"/>
</dbReference>
<evidence type="ECO:0000313" key="3">
    <source>
        <dbReference type="Proteomes" id="UP001255246"/>
    </source>
</evidence>
<gene>
    <name evidence="2" type="ORF">RM706_03685</name>
</gene>
<dbReference type="SUPFAM" id="SSF54427">
    <property type="entry name" value="NTF2-like"/>
    <property type="match status" value="1"/>
</dbReference>
<dbReference type="InterPro" id="IPR032710">
    <property type="entry name" value="NTF2-like_dom_sf"/>
</dbReference>
<protein>
    <submittedName>
        <fullName evidence="2">Nuclear transport factor 2 family protein</fullName>
    </submittedName>
</protein>
<dbReference type="Pfam" id="PF14534">
    <property type="entry name" value="DUF4440"/>
    <property type="match status" value="1"/>
</dbReference>
<evidence type="ECO:0000259" key="1">
    <source>
        <dbReference type="Pfam" id="PF14534"/>
    </source>
</evidence>
<proteinExistence type="predicted"/>
<accession>A0ABU3A7G8</accession>
<name>A0ABU3A7G8_9FLAO</name>
<reference evidence="2 3" key="1">
    <citation type="submission" date="2023-09" db="EMBL/GenBank/DDBJ databases">
        <authorList>
            <person name="Rey-Velasco X."/>
        </authorList>
    </citation>
    <scope>NUCLEOTIDE SEQUENCE [LARGE SCALE GENOMIC DNA]</scope>
    <source>
        <strain evidence="2 3">F388</strain>
    </source>
</reference>
<dbReference type="InterPro" id="IPR027843">
    <property type="entry name" value="DUF4440"/>
</dbReference>